<dbReference type="NCBIfam" id="TIGR04294">
    <property type="entry name" value="pre_pil_HX9DG"/>
    <property type="match status" value="1"/>
</dbReference>
<keyword evidence="1" id="KW-0472">Membrane</keyword>
<dbReference type="SUPFAM" id="SSF54523">
    <property type="entry name" value="Pili subunits"/>
    <property type="match status" value="1"/>
</dbReference>
<dbReference type="EMBL" id="JAXBLV010000024">
    <property type="protein sequence ID" value="MDY3558338.1"/>
    <property type="molecule type" value="Genomic_DNA"/>
</dbReference>
<evidence type="ECO:0000259" key="2">
    <source>
        <dbReference type="Pfam" id="PF07596"/>
    </source>
</evidence>
<gene>
    <name evidence="3" type="ORF">R5W23_005033</name>
</gene>
<reference evidence="4" key="1">
    <citation type="journal article" date="2023" name="Mar. Drugs">
        <title>Gemmata algarum, a Novel Planctomycete Isolated from an Algal Mat, Displays Antimicrobial Activity.</title>
        <authorList>
            <person name="Kumar G."/>
            <person name="Kallscheuer N."/>
            <person name="Kashif M."/>
            <person name="Ahamad S."/>
            <person name="Jagadeeshwari U."/>
            <person name="Pannikurungottu S."/>
            <person name="Haufschild T."/>
            <person name="Kabuu M."/>
            <person name="Sasikala C."/>
            <person name="Jogler C."/>
            <person name="Ramana C."/>
        </authorList>
    </citation>
    <scope>NUCLEOTIDE SEQUENCE [LARGE SCALE GENOMIC DNA]</scope>
    <source>
        <strain evidence="4">JC673</strain>
    </source>
</reference>
<dbReference type="Proteomes" id="UP001272242">
    <property type="component" value="Unassembled WGS sequence"/>
</dbReference>
<comment type="caution">
    <text evidence="3">The sequence shown here is derived from an EMBL/GenBank/DDBJ whole genome shotgun (WGS) entry which is preliminary data.</text>
</comment>
<organism evidence="3 4">
    <name type="scientific">Gemmata algarum</name>
    <dbReference type="NCBI Taxonomy" id="2975278"/>
    <lineage>
        <taxon>Bacteria</taxon>
        <taxon>Pseudomonadati</taxon>
        <taxon>Planctomycetota</taxon>
        <taxon>Planctomycetia</taxon>
        <taxon>Gemmatales</taxon>
        <taxon>Gemmataceae</taxon>
        <taxon>Gemmata</taxon>
    </lineage>
</organism>
<dbReference type="Gene3D" id="3.30.700.10">
    <property type="entry name" value="Glycoprotein, Type 4 Pilin"/>
    <property type="match status" value="1"/>
</dbReference>
<name>A0ABU5ETN9_9BACT</name>
<dbReference type="InterPro" id="IPR011453">
    <property type="entry name" value="DUF1559"/>
</dbReference>
<dbReference type="PANTHER" id="PTHR30093:SF2">
    <property type="entry name" value="TYPE II SECRETION SYSTEM PROTEIN H"/>
    <property type="match status" value="1"/>
</dbReference>
<dbReference type="InterPro" id="IPR027558">
    <property type="entry name" value="Pre_pil_HX9DG_C"/>
</dbReference>
<dbReference type="Pfam" id="PF07596">
    <property type="entry name" value="SBP_bac_10"/>
    <property type="match status" value="1"/>
</dbReference>
<feature type="domain" description="DUF1559" evidence="2">
    <location>
        <begin position="37"/>
        <end position="302"/>
    </location>
</feature>
<keyword evidence="1" id="KW-1133">Transmembrane helix</keyword>
<dbReference type="NCBIfam" id="TIGR02532">
    <property type="entry name" value="IV_pilin_GFxxxE"/>
    <property type="match status" value="1"/>
</dbReference>
<sequence>MLPCPNRRPRRAFTLIELLVVIAIIAILIGLLLPAVQKVREAAARMSCQNKLKQIGLALHNYHDQNGSFPPGQPRGFFTAAPTTPTWYNDPQAGQGFDFDRSCWVGYALPFLEQTALYTQYQAGLSARQTTVTAAYSKIVMPSFVCPSDPGGGKVSSLGQGFHTNYVTCVGNSYATASADPTGRDRNGLFYGFSAVKIVGITDGSSNTLMVSELLLNQDTSSTHDIRGRIWNAIHAGTEFSTLYPPNSTVGDNPMGYCVPTPSAPCASSSVLNAYTLARSSHSGGVNACLADGSVRFYTNGITPSTWLALGSRASGEVLTNE</sequence>
<dbReference type="InterPro" id="IPR012902">
    <property type="entry name" value="N_methyl_site"/>
</dbReference>
<evidence type="ECO:0000313" key="4">
    <source>
        <dbReference type="Proteomes" id="UP001272242"/>
    </source>
</evidence>
<proteinExistence type="predicted"/>
<dbReference type="RefSeq" id="WP_320685274.1">
    <property type="nucleotide sequence ID" value="NZ_JAXBLV010000024.1"/>
</dbReference>
<feature type="transmembrane region" description="Helical" evidence="1">
    <location>
        <begin position="12"/>
        <end position="36"/>
    </location>
</feature>
<evidence type="ECO:0000256" key="1">
    <source>
        <dbReference type="SAM" id="Phobius"/>
    </source>
</evidence>
<dbReference type="PANTHER" id="PTHR30093">
    <property type="entry name" value="GENERAL SECRETION PATHWAY PROTEIN G"/>
    <property type="match status" value="1"/>
</dbReference>
<evidence type="ECO:0000313" key="3">
    <source>
        <dbReference type="EMBL" id="MDY3558338.1"/>
    </source>
</evidence>
<accession>A0ABU5ETN9</accession>
<dbReference type="Pfam" id="PF07963">
    <property type="entry name" value="N_methyl"/>
    <property type="match status" value="1"/>
</dbReference>
<keyword evidence="4" id="KW-1185">Reference proteome</keyword>
<dbReference type="InterPro" id="IPR045584">
    <property type="entry name" value="Pilin-like"/>
</dbReference>
<protein>
    <submittedName>
        <fullName evidence="3">DUF1559 domain-containing protein</fullName>
    </submittedName>
</protein>
<keyword evidence="1" id="KW-0812">Transmembrane</keyword>